<sequence length="270" mass="30581">MAAPRPRLNRWWIPSEGIARVVISADIQRYLGPDAVGIPGYWITAPRTLTTEMIQDLKLDTQRWEQEQREAGRRGSPTVREGKSSRHPDFSLGQQDSAPSYEASVTHRSRHYYGPSTSDSPHQTPAQPERTPRQQTYQTEPQQQTHYVATPSPHYSQGMNQSQTGAPAYYNPQTTAPRTTPANVYPYSQHSQHSQPAPRQEYQYATQPQHHYYQTPTAQNPYSSHGHNPYSPHSHSAHPPPHNPQPQAAPRYFGYFSDGYIAADGSLVYH</sequence>
<dbReference type="Proteomes" id="UP000700596">
    <property type="component" value="Unassembled WGS sequence"/>
</dbReference>
<accession>A0A9P9D3J2</accession>
<feature type="compositionally biased region" description="Low complexity" evidence="1">
    <location>
        <begin position="127"/>
        <end position="145"/>
    </location>
</feature>
<keyword evidence="3" id="KW-1185">Reference proteome</keyword>
<evidence type="ECO:0000313" key="2">
    <source>
        <dbReference type="EMBL" id="KAH7112860.1"/>
    </source>
</evidence>
<dbReference type="EMBL" id="JAGMWT010000020">
    <property type="protein sequence ID" value="KAH7112860.1"/>
    <property type="molecule type" value="Genomic_DNA"/>
</dbReference>
<dbReference type="PANTHER" id="PTHR39609:SF1">
    <property type="entry name" value="RFEG"/>
    <property type="match status" value="1"/>
</dbReference>
<protein>
    <submittedName>
        <fullName evidence="2">Uncharacterized protein</fullName>
    </submittedName>
</protein>
<evidence type="ECO:0000256" key="1">
    <source>
        <dbReference type="SAM" id="MobiDB-lite"/>
    </source>
</evidence>
<feature type="region of interest" description="Disordered" evidence="1">
    <location>
        <begin position="63"/>
        <end position="251"/>
    </location>
</feature>
<feature type="compositionally biased region" description="Basic and acidic residues" evidence="1">
    <location>
        <begin position="63"/>
        <end position="73"/>
    </location>
</feature>
<feature type="compositionally biased region" description="Basic and acidic residues" evidence="1">
    <location>
        <begin position="80"/>
        <end position="89"/>
    </location>
</feature>
<evidence type="ECO:0000313" key="3">
    <source>
        <dbReference type="Proteomes" id="UP000700596"/>
    </source>
</evidence>
<dbReference type="OrthoDB" id="4146887at2759"/>
<dbReference type="AlphaFoldDB" id="A0A9P9D3J2"/>
<feature type="compositionally biased region" description="Polar residues" evidence="1">
    <location>
        <begin position="153"/>
        <end position="226"/>
    </location>
</feature>
<organism evidence="2 3">
    <name type="scientific">Dendryphion nanum</name>
    <dbReference type="NCBI Taxonomy" id="256645"/>
    <lineage>
        <taxon>Eukaryota</taxon>
        <taxon>Fungi</taxon>
        <taxon>Dikarya</taxon>
        <taxon>Ascomycota</taxon>
        <taxon>Pezizomycotina</taxon>
        <taxon>Dothideomycetes</taxon>
        <taxon>Pleosporomycetidae</taxon>
        <taxon>Pleosporales</taxon>
        <taxon>Torulaceae</taxon>
        <taxon>Dendryphion</taxon>
    </lineage>
</organism>
<name>A0A9P9D3J2_9PLEO</name>
<feature type="compositionally biased region" description="Polar residues" evidence="1">
    <location>
        <begin position="115"/>
        <end position="126"/>
    </location>
</feature>
<gene>
    <name evidence="2" type="ORF">B0J11DRAFT_446611</name>
</gene>
<dbReference type="PANTHER" id="PTHR39609">
    <property type="entry name" value="RFEG-RELATED"/>
    <property type="match status" value="1"/>
</dbReference>
<reference evidence="2" key="1">
    <citation type="journal article" date="2021" name="Nat. Commun.">
        <title>Genetic determinants of endophytism in the Arabidopsis root mycobiome.</title>
        <authorList>
            <person name="Mesny F."/>
            <person name="Miyauchi S."/>
            <person name="Thiergart T."/>
            <person name="Pickel B."/>
            <person name="Atanasova L."/>
            <person name="Karlsson M."/>
            <person name="Huettel B."/>
            <person name="Barry K.W."/>
            <person name="Haridas S."/>
            <person name="Chen C."/>
            <person name="Bauer D."/>
            <person name="Andreopoulos W."/>
            <person name="Pangilinan J."/>
            <person name="LaButti K."/>
            <person name="Riley R."/>
            <person name="Lipzen A."/>
            <person name="Clum A."/>
            <person name="Drula E."/>
            <person name="Henrissat B."/>
            <person name="Kohler A."/>
            <person name="Grigoriev I.V."/>
            <person name="Martin F.M."/>
            <person name="Hacquard S."/>
        </authorList>
    </citation>
    <scope>NUCLEOTIDE SEQUENCE</scope>
    <source>
        <strain evidence="2">MPI-CAGE-CH-0243</strain>
    </source>
</reference>
<comment type="caution">
    <text evidence="2">The sequence shown here is derived from an EMBL/GenBank/DDBJ whole genome shotgun (WGS) entry which is preliminary data.</text>
</comment>
<proteinExistence type="predicted"/>